<evidence type="ECO:0000313" key="2">
    <source>
        <dbReference type="EMBL" id="RBL90566.1"/>
    </source>
</evidence>
<dbReference type="Proteomes" id="UP000253410">
    <property type="component" value="Unassembled WGS sequence"/>
</dbReference>
<proteinExistence type="predicted"/>
<evidence type="ECO:0000313" key="3">
    <source>
        <dbReference type="Proteomes" id="UP000253410"/>
    </source>
</evidence>
<protein>
    <submittedName>
        <fullName evidence="2">Glyoxalase</fullName>
    </submittedName>
</protein>
<dbReference type="InterPro" id="IPR029068">
    <property type="entry name" value="Glyas_Bleomycin-R_OHBP_Dase"/>
</dbReference>
<dbReference type="SUPFAM" id="SSF54593">
    <property type="entry name" value="Glyoxalase/Bleomycin resistance protein/Dihydroxybiphenyl dioxygenase"/>
    <property type="match status" value="1"/>
</dbReference>
<evidence type="ECO:0000259" key="1">
    <source>
        <dbReference type="PROSITE" id="PS51819"/>
    </source>
</evidence>
<gene>
    <name evidence="2" type="ORF">DF182_29360</name>
</gene>
<sequence>MKTTATITGIHHLALQANDFSATSAFYEALGLVPFHSWSLPEFNITHAALLKIPGTDSYIEIFDKDAQVAAQGRRRNTGETPVTGALLHLALTVMDVDAAYEHALSLGATSCIAPNDLSLGYPPVKVRNALVYGLDGEVIEFITALER</sequence>
<accession>A0A365XW28</accession>
<name>A0A365XW28_9BACT</name>
<dbReference type="Gene3D" id="3.10.180.10">
    <property type="entry name" value="2,3-Dihydroxybiphenyl 1,2-Dioxygenase, domain 1"/>
    <property type="match status" value="1"/>
</dbReference>
<dbReference type="InterPro" id="IPR025870">
    <property type="entry name" value="Glyoxalase-like_dom"/>
</dbReference>
<dbReference type="AlphaFoldDB" id="A0A365XW28"/>
<dbReference type="EMBL" id="QFFJ01000002">
    <property type="protein sequence ID" value="RBL90566.1"/>
    <property type="molecule type" value="Genomic_DNA"/>
</dbReference>
<dbReference type="InterPro" id="IPR037523">
    <property type="entry name" value="VOC_core"/>
</dbReference>
<dbReference type="RefSeq" id="WP_113619315.1">
    <property type="nucleotide sequence ID" value="NZ_QFFJ01000002.1"/>
</dbReference>
<dbReference type="Pfam" id="PF13468">
    <property type="entry name" value="Glyoxalase_3"/>
    <property type="match status" value="1"/>
</dbReference>
<dbReference type="CDD" id="cd06587">
    <property type="entry name" value="VOC"/>
    <property type="match status" value="1"/>
</dbReference>
<feature type="domain" description="VOC" evidence="1">
    <location>
        <begin position="9"/>
        <end position="145"/>
    </location>
</feature>
<comment type="caution">
    <text evidence="2">The sequence shown here is derived from an EMBL/GenBank/DDBJ whole genome shotgun (WGS) entry which is preliminary data.</text>
</comment>
<organism evidence="2 3">
    <name type="scientific">Chitinophaga flava</name>
    <dbReference type="NCBI Taxonomy" id="2259036"/>
    <lineage>
        <taxon>Bacteria</taxon>
        <taxon>Pseudomonadati</taxon>
        <taxon>Bacteroidota</taxon>
        <taxon>Chitinophagia</taxon>
        <taxon>Chitinophagales</taxon>
        <taxon>Chitinophagaceae</taxon>
        <taxon>Chitinophaga</taxon>
    </lineage>
</organism>
<reference evidence="2 3" key="1">
    <citation type="submission" date="2018-05" db="EMBL/GenBank/DDBJ databases">
        <title>Chitinophaga sp. K3CV102501T nov., isolated from isolated from a monsoon evergreen broad-leaved forest soil.</title>
        <authorList>
            <person name="Lv Y."/>
        </authorList>
    </citation>
    <scope>NUCLEOTIDE SEQUENCE [LARGE SCALE GENOMIC DNA]</scope>
    <source>
        <strain evidence="2 3">GDMCC 1.1325</strain>
    </source>
</reference>
<keyword evidence="3" id="KW-1185">Reference proteome</keyword>
<dbReference type="PROSITE" id="PS51819">
    <property type="entry name" value="VOC"/>
    <property type="match status" value="1"/>
</dbReference>
<dbReference type="OrthoDB" id="9795618at2"/>